<name>A0A7I8VV05_9ANNE</name>
<proteinExistence type="predicted"/>
<feature type="region of interest" description="Disordered" evidence="1">
    <location>
        <begin position="390"/>
        <end position="410"/>
    </location>
</feature>
<dbReference type="Proteomes" id="UP000549394">
    <property type="component" value="Unassembled WGS sequence"/>
</dbReference>
<feature type="compositionally biased region" description="Polar residues" evidence="1">
    <location>
        <begin position="396"/>
        <end position="410"/>
    </location>
</feature>
<evidence type="ECO:0000313" key="3">
    <source>
        <dbReference type="Proteomes" id="UP000549394"/>
    </source>
</evidence>
<reference evidence="2 3" key="1">
    <citation type="submission" date="2020-08" db="EMBL/GenBank/DDBJ databases">
        <authorList>
            <person name="Hejnol A."/>
        </authorList>
    </citation>
    <scope>NUCLEOTIDE SEQUENCE [LARGE SCALE GENOMIC DNA]</scope>
</reference>
<comment type="caution">
    <text evidence="2">The sequence shown here is derived from an EMBL/GenBank/DDBJ whole genome shotgun (WGS) entry which is preliminary data.</text>
</comment>
<keyword evidence="3" id="KW-1185">Reference proteome</keyword>
<organism evidence="2 3">
    <name type="scientific">Dimorphilus gyrociliatus</name>
    <dbReference type="NCBI Taxonomy" id="2664684"/>
    <lineage>
        <taxon>Eukaryota</taxon>
        <taxon>Metazoa</taxon>
        <taxon>Spiralia</taxon>
        <taxon>Lophotrochozoa</taxon>
        <taxon>Annelida</taxon>
        <taxon>Polychaeta</taxon>
        <taxon>Polychaeta incertae sedis</taxon>
        <taxon>Dinophilidae</taxon>
        <taxon>Dimorphilus</taxon>
    </lineage>
</organism>
<protein>
    <submittedName>
        <fullName evidence="2">Uncharacterized protein</fullName>
    </submittedName>
</protein>
<dbReference type="AlphaFoldDB" id="A0A7I8VV05"/>
<dbReference type="EMBL" id="CAJFCJ010000009">
    <property type="protein sequence ID" value="CAD5119283.1"/>
    <property type="molecule type" value="Genomic_DNA"/>
</dbReference>
<evidence type="ECO:0000313" key="2">
    <source>
        <dbReference type="EMBL" id="CAD5119283.1"/>
    </source>
</evidence>
<evidence type="ECO:0000256" key="1">
    <source>
        <dbReference type="SAM" id="MobiDB-lite"/>
    </source>
</evidence>
<sequence length="410" mass="48133">MGLATSCMVRNRRIRSEYENEIYLNKPSDSDDNSLEEYDIEYYEETKCAFKRRMVQALNWRREDWIRSYGGELVDNLIFLEFICNWKKNSIPLEVIYADEDIFEDLPELFIKLINVCLLSEEVYIYPLWDFGIFLQKGTSVSSEFGRLLYDQQCVEFLIKTVLPHHKLAIGSFEDDVEPCGFLIILFYIRAIHNIVMLHDDLRMPVRDIGALDEISKKLDPLKRINYDNSDELKLFEAISKMTLSYLIKEGEDDRFLTNANSLCFILKNLIEIEKSSHYNALSKDEKLIKESFYIEADEILFSINQIAQNEKYDELFSELIPALYRFIKDTTKIRDKKLALDCLWTLSFYENSKKVFKSQKLCEKLHKISRKASNVTVQKSAERIVRELSKKNRASESSSLSKHNGSLTY</sequence>
<gene>
    <name evidence="2" type="ORF">DGYR_LOCUS7551</name>
</gene>
<dbReference type="SUPFAM" id="SSF48371">
    <property type="entry name" value="ARM repeat"/>
    <property type="match status" value="1"/>
</dbReference>
<dbReference type="InterPro" id="IPR016024">
    <property type="entry name" value="ARM-type_fold"/>
</dbReference>
<accession>A0A7I8VV05</accession>